<keyword evidence="1" id="KW-0472">Membrane</keyword>
<dbReference type="Proteomes" id="UP000215199">
    <property type="component" value="Unassembled WGS sequence"/>
</dbReference>
<keyword evidence="3" id="KW-1185">Reference proteome</keyword>
<dbReference type="OrthoDB" id="3619543at2"/>
<comment type="caution">
    <text evidence="2">The sequence shown here is derived from an EMBL/GenBank/DDBJ whole genome shotgun (WGS) entry which is preliminary data.</text>
</comment>
<evidence type="ECO:0000313" key="3">
    <source>
        <dbReference type="Proteomes" id="UP000215199"/>
    </source>
</evidence>
<feature type="transmembrane region" description="Helical" evidence="1">
    <location>
        <begin position="12"/>
        <end position="35"/>
    </location>
</feature>
<evidence type="ECO:0000256" key="1">
    <source>
        <dbReference type="SAM" id="Phobius"/>
    </source>
</evidence>
<keyword evidence="1" id="KW-1133">Transmembrane helix</keyword>
<gene>
    <name evidence="2" type="ORF">CF165_31945</name>
</gene>
<sequence>MSESPLRVTTPVKVLIGVLAVADAGFGAALALGLLRGLSPWLIGGAYAATVLIAVIAFRVSRARELKRGFDGLRDLTVGDEGIRLPAGTLSTRLVPWPEIADVTVRRSARFGDGYLRDALWVDLVTGGGVESSVQRYAPRGKLQPAPPQRRQFEQTAILAPNLFDAVVERLRKELRHRQLHAQLRGTPRVRRADRWHGSAETPQ</sequence>
<name>A0A229SV96_9PSEU</name>
<organism evidence="2 3">
    <name type="scientific">Amycolatopsis vastitatis</name>
    <dbReference type="NCBI Taxonomy" id="1905142"/>
    <lineage>
        <taxon>Bacteria</taxon>
        <taxon>Bacillati</taxon>
        <taxon>Actinomycetota</taxon>
        <taxon>Actinomycetes</taxon>
        <taxon>Pseudonocardiales</taxon>
        <taxon>Pseudonocardiaceae</taxon>
        <taxon>Amycolatopsis</taxon>
    </lineage>
</organism>
<dbReference type="RefSeq" id="WP_093951296.1">
    <property type="nucleotide sequence ID" value="NZ_NMUL01000038.1"/>
</dbReference>
<evidence type="ECO:0000313" key="2">
    <source>
        <dbReference type="EMBL" id="OXM62985.1"/>
    </source>
</evidence>
<evidence type="ECO:0008006" key="4">
    <source>
        <dbReference type="Google" id="ProtNLM"/>
    </source>
</evidence>
<dbReference type="EMBL" id="NMUL01000038">
    <property type="protein sequence ID" value="OXM62985.1"/>
    <property type="molecule type" value="Genomic_DNA"/>
</dbReference>
<accession>A0A229SV96</accession>
<dbReference type="AlphaFoldDB" id="A0A229SV96"/>
<protein>
    <recommendedName>
        <fullName evidence="4">PH domain-containing protein</fullName>
    </recommendedName>
</protein>
<reference evidence="3" key="1">
    <citation type="submission" date="2017-07" db="EMBL/GenBank/DDBJ databases">
        <title>Comparative genome mining reveals phylogenetic distribution patterns of secondary metabolites in Amycolatopsis.</title>
        <authorList>
            <person name="Adamek M."/>
            <person name="Alanjary M."/>
            <person name="Sales-Ortells H."/>
            <person name="Goodfellow M."/>
            <person name="Bull A.T."/>
            <person name="Kalinowski J."/>
            <person name="Ziemert N."/>
        </authorList>
    </citation>
    <scope>NUCLEOTIDE SEQUENCE [LARGE SCALE GENOMIC DNA]</scope>
    <source>
        <strain evidence="3">H5</strain>
    </source>
</reference>
<keyword evidence="1" id="KW-0812">Transmembrane</keyword>
<proteinExistence type="predicted"/>
<feature type="transmembrane region" description="Helical" evidence="1">
    <location>
        <begin position="41"/>
        <end position="60"/>
    </location>
</feature>